<dbReference type="PANTHER" id="PTHR11647:SF1">
    <property type="entry name" value="COLLAPSIN RESPONSE MEDIATOR PROTEIN"/>
    <property type="match status" value="1"/>
</dbReference>
<evidence type="ECO:0000313" key="6">
    <source>
        <dbReference type="EMBL" id="PAB60015.1"/>
    </source>
</evidence>
<feature type="binding site" evidence="4">
    <location>
        <position position="225"/>
    </location>
    <ligand>
        <name>Zn(2+)</name>
        <dbReference type="ChEBI" id="CHEBI:29105"/>
        <label>2</label>
        <note>catalytic</note>
    </ligand>
</feature>
<dbReference type="InterPro" id="IPR006680">
    <property type="entry name" value="Amidohydro-rel"/>
</dbReference>
<dbReference type="InterPro" id="IPR032466">
    <property type="entry name" value="Metal_Hydrolase"/>
</dbReference>
<evidence type="ECO:0000313" key="7">
    <source>
        <dbReference type="Proteomes" id="UP000216024"/>
    </source>
</evidence>
<dbReference type="SUPFAM" id="SSF51338">
    <property type="entry name" value="Composite domain of metallo-dependent hydrolases"/>
    <property type="match status" value="1"/>
</dbReference>
<dbReference type="OrthoDB" id="9775607at2"/>
<feature type="binding site" evidence="3">
    <location>
        <position position="164"/>
    </location>
    <ligand>
        <name>substrate</name>
    </ligand>
</feature>
<dbReference type="AlphaFoldDB" id="A0A267MMB3"/>
<evidence type="ECO:0000259" key="5">
    <source>
        <dbReference type="Pfam" id="PF01979"/>
    </source>
</evidence>
<dbReference type="InterPro" id="IPR010229">
    <property type="entry name" value="Pept_M38_dipep"/>
</dbReference>
<proteinExistence type="inferred from homology"/>
<dbReference type="InterPro" id="IPR050378">
    <property type="entry name" value="Metallo-dep_Hydrolases_sf"/>
</dbReference>
<name>A0A267MMB3_9FIRM</name>
<dbReference type="GO" id="GO:0008237">
    <property type="term" value="F:metallopeptidase activity"/>
    <property type="evidence" value="ECO:0007669"/>
    <property type="project" value="UniProtKB-KW"/>
</dbReference>
<comment type="cofactor">
    <cofactor evidence="1 4">
        <name>Zn(2+)</name>
        <dbReference type="ChEBI" id="CHEBI:29105"/>
    </cofactor>
    <text evidence="1 4">Binds 2 Zn(2+) ions per subunit.</text>
</comment>
<dbReference type="NCBIfam" id="TIGR01975">
    <property type="entry name" value="isoAsp_dipep"/>
    <property type="match status" value="1"/>
</dbReference>
<dbReference type="GO" id="GO:0046872">
    <property type="term" value="F:metal ion binding"/>
    <property type="evidence" value="ECO:0007669"/>
    <property type="project" value="UniProtKB-KW"/>
</dbReference>
<feature type="active site" description="Proton acceptor" evidence="2">
    <location>
        <position position="286"/>
    </location>
</feature>
<dbReference type="GO" id="GO:0016810">
    <property type="term" value="F:hydrolase activity, acting on carbon-nitrogen (but not peptide) bonds"/>
    <property type="evidence" value="ECO:0007669"/>
    <property type="project" value="InterPro"/>
</dbReference>
<dbReference type="SUPFAM" id="SSF51556">
    <property type="entry name" value="Metallo-dependent hydrolases"/>
    <property type="match status" value="1"/>
</dbReference>
<gene>
    <name evidence="6" type="primary">iadA</name>
    <name evidence="6" type="ORF">CCE28_06470</name>
</gene>
<dbReference type="GO" id="GO:0008798">
    <property type="term" value="F:beta-aspartyl-peptidase activity"/>
    <property type="evidence" value="ECO:0007669"/>
    <property type="project" value="InterPro"/>
</dbReference>
<feature type="domain" description="Amidohydrolase-related" evidence="5">
    <location>
        <begin position="53"/>
        <end position="376"/>
    </location>
</feature>
<evidence type="ECO:0000256" key="1">
    <source>
        <dbReference type="PIRNR" id="PIRNR001238"/>
    </source>
</evidence>
<organism evidence="6 7">
    <name type="scientific">Anaeromicrobium sediminis</name>
    <dbReference type="NCBI Taxonomy" id="1478221"/>
    <lineage>
        <taxon>Bacteria</taxon>
        <taxon>Bacillati</taxon>
        <taxon>Bacillota</taxon>
        <taxon>Clostridia</taxon>
        <taxon>Peptostreptococcales</taxon>
        <taxon>Thermotaleaceae</taxon>
        <taxon>Anaeromicrobium</taxon>
    </lineage>
</organism>
<keyword evidence="1" id="KW-0482">Metalloprotease</keyword>
<comment type="caution">
    <text evidence="6">The sequence shown here is derived from an EMBL/GenBank/DDBJ whole genome shotgun (WGS) entry which is preliminary data.</text>
</comment>
<feature type="binding site" evidence="3">
    <location>
        <begin position="69"/>
        <end position="71"/>
    </location>
    <ligand>
        <name>substrate</name>
    </ligand>
</feature>
<feature type="binding site" evidence="3">
    <location>
        <position position="131"/>
    </location>
    <ligand>
        <name>substrate</name>
    </ligand>
</feature>
<comment type="function">
    <text evidence="1">Catalyzes the hydrolytic cleavage of a subset of L-isoaspartyl (L-beta-aspartyl) dipeptides. Used to degrade proteins damaged by L-isoaspartyl residues formation.</text>
</comment>
<comment type="subcellular location">
    <subcellularLocation>
        <location evidence="1">Cytoplasm</location>
    </subcellularLocation>
</comment>
<evidence type="ECO:0000256" key="3">
    <source>
        <dbReference type="PIRSR" id="PIRSR001238-2"/>
    </source>
</evidence>
<evidence type="ECO:0000256" key="2">
    <source>
        <dbReference type="PIRSR" id="PIRSR001238-1"/>
    </source>
</evidence>
<reference evidence="6 7" key="1">
    <citation type="submission" date="2017-06" db="EMBL/GenBank/DDBJ databases">
        <title>Draft genome sequence of anaerobic fermentative bacterium Anaeromicrobium sediminis DY2726D isolated from West Pacific Ocean sediments.</title>
        <authorList>
            <person name="Zeng X."/>
        </authorList>
    </citation>
    <scope>NUCLEOTIDE SEQUENCE [LARGE SCALE GENOMIC DNA]</scope>
    <source>
        <strain evidence="6 7">DY2726D</strain>
    </source>
</reference>
<protein>
    <recommendedName>
        <fullName evidence="1">Isoaspartyl dipeptidase</fullName>
        <ecNumber evidence="1">3.4.19.-</ecNumber>
    </recommendedName>
</protein>
<keyword evidence="1" id="KW-0645">Protease</keyword>
<feature type="binding site" evidence="4">
    <location>
        <position position="196"/>
    </location>
    <ligand>
        <name>Zn(2+)</name>
        <dbReference type="ChEBI" id="CHEBI:29105"/>
        <label>2</label>
        <note>catalytic</note>
    </ligand>
</feature>
<dbReference type="Gene3D" id="3.20.20.140">
    <property type="entry name" value="Metal-dependent hydrolases"/>
    <property type="match status" value="1"/>
</dbReference>
<dbReference type="Gene3D" id="2.30.40.10">
    <property type="entry name" value="Urease, subunit C, domain 1"/>
    <property type="match status" value="1"/>
</dbReference>
<feature type="binding site" evidence="4">
    <location>
        <position position="62"/>
    </location>
    <ligand>
        <name>Zn(2+)</name>
        <dbReference type="ChEBI" id="CHEBI:29105"/>
        <label>1</label>
        <note>catalytic</note>
    </ligand>
</feature>
<comment type="PTM">
    <text evidence="1">Carboxylation allows a single lysine to coordinate two zinc ions.</text>
</comment>
<comment type="similarity">
    <text evidence="1">Belongs to the peptidase M38 family.</text>
</comment>
<feature type="binding site" evidence="3">
    <location>
        <position position="290"/>
    </location>
    <ligand>
        <name>substrate</name>
    </ligand>
</feature>
<evidence type="ECO:0000256" key="4">
    <source>
        <dbReference type="PIRSR" id="PIRSR001238-3"/>
    </source>
</evidence>
<dbReference type="EMBL" id="NIBG01000004">
    <property type="protein sequence ID" value="PAB60015.1"/>
    <property type="molecule type" value="Genomic_DNA"/>
</dbReference>
<dbReference type="Proteomes" id="UP000216024">
    <property type="component" value="Unassembled WGS sequence"/>
</dbReference>
<feature type="binding site" evidence="3">
    <location>
        <position position="100"/>
    </location>
    <ligand>
        <name>substrate</name>
    </ligand>
</feature>
<dbReference type="PANTHER" id="PTHR11647">
    <property type="entry name" value="HYDRANTOINASE/DIHYDROPYRIMIDINASE FAMILY MEMBER"/>
    <property type="match status" value="1"/>
</dbReference>
<dbReference type="EC" id="3.4.19.-" evidence="1"/>
<feature type="binding site" evidence="3">
    <location>
        <position position="228"/>
    </location>
    <ligand>
        <name>substrate</name>
    </ligand>
</feature>
<sequence>MLKLIKNGEVYTPDYIGKKDILITGDKIGYILDNIHMPESFVYVEIIDATGKIVVPGFIDAHVHICGGGGEGSFRTRTPEIQLTDITTGGVTTVVGCLGTDGTTRTMTNLLAKARALEEEGISTYAYTGSYQVPIRTVTGNLQDDIILIDKIIGVGEIALSDHRSSQPTVEDIAKLAAQARVGGILSGKGGVVNIHMGDGHRELQFLEEIIEKTEIPIRQFIPTHMNRNESIFNRGIGYAKKGGIVDFTTSTTKKDLEEGETKCSKGLKIMLDEGVSIKNITFTSDGQGSLPNFNEKGQFIGLNIGKVTSLYGEVRDAIIDEGIDISTALKVITANPADLLNLTQKGYIKEGKDGDLVLLNKDNLEIDTVIAMGKVMILNGEILVKGTFEK</sequence>
<keyword evidence="1" id="KW-0378">Hydrolase</keyword>
<dbReference type="GO" id="GO:0005737">
    <property type="term" value="C:cytoplasm"/>
    <property type="evidence" value="ECO:0007669"/>
    <property type="project" value="UniProtKB-SubCell"/>
</dbReference>
<keyword evidence="7" id="KW-1185">Reference proteome</keyword>
<dbReference type="InterPro" id="IPR011059">
    <property type="entry name" value="Metal-dep_hydrolase_composite"/>
</dbReference>
<keyword evidence="1 4" id="KW-0862">Zinc</keyword>
<dbReference type="PIRSF" id="PIRSF001238">
    <property type="entry name" value="IadA"/>
    <property type="match status" value="1"/>
</dbReference>
<accession>A0A267MMB3</accession>
<feature type="binding site" evidence="4">
    <location>
        <position position="286"/>
    </location>
    <ligand>
        <name>Zn(2+)</name>
        <dbReference type="ChEBI" id="CHEBI:29105"/>
        <label>1</label>
        <note>catalytic</note>
    </ligand>
</feature>
<feature type="binding site" evidence="4">
    <location>
        <position position="64"/>
    </location>
    <ligand>
        <name>Zn(2+)</name>
        <dbReference type="ChEBI" id="CHEBI:29105"/>
        <label>1</label>
        <note>catalytic</note>
    </ligand>
</feature>
<dbReference type="Pfam" id="PF01979">
    <property type="entry name" value="Amidohydro_1"/>
    <property type="match status" value="1"/>
</dbReference>
<dbReference type="RefSeq" id="WP_095132170.1">
    <property type="nucleotide sequence ID" value="NZ_NIBG01000004.1"/>
</dbReference>
<dbReference type="GO" id="GO:0006508">
    <property type="term" value="P:proteolysis"/>
    <property type="evidence" value="ECO:0007669"/>
    <property type="project" value="UniProtKB-KW"/>
</dbReference>
<keyword evidence="1 4" id="KW-0479">Metal-binding</keyword>